<feature type="transmembrane region" description="Helical" evidence="7">
    <location>
        <begin position="322"/>
        <end position="348"/>
    </location>
</feature>
<comment type="similarity">
    <text evidence="6">Belongs to the ABC-4 integral membrane protein family.</text>
</comment>
<evidence type="ECO:0000313" key="11">
    <source>
        <dbReference type="Proteomes" id="UP000309215"/>
    </source>
</evidence>
<dbReference type="Pfam" id="PF02687">
    <property type="entry name" value="FtsX"/>
    <property type="match status" value="1"/>
</dbReference>
<dbReference type="PANTHER" id="PTHR30572">
    <property type="entry name" value="MEMBRANE COMPONENT OF TRANSPORTER-RELATED"/>
    <property type="match status" value="1"/>
</dbReference>
<organism evidence="10 11">
    <name type="scientific">Polyangium fumosum</name>
    <dbReference type="NCBI Taxonomy" id="889272"/>
    <lineage>
        <taxon>Bacteria</taxon>
        <taxon>Pseudomonadati</taxon>
        <taxon>Myxococcota</taxon>
        <taxon>Polyangia</taxon>
        <taxon>Polyangiales</taxon>
        <taxon>Polyangiaceae</taxon>
        <taxon>Polyangium</taxon>
    </lineage>
</organism>
<dbReference type="OrthoDB" id="9802264at2"/>
<keyword evidence="2" id="KW-1003">Cell membrane</keyword>
<dbReference type="GO" id="GO:0005886">
    <property type="term" value="C:plasma membrane"/>
    <property type="evidence" value="ECO:0007669"/>
    <property type="project" value="UniProtKB-SubCell"/>
</dbReference>
<name>A0A4U1IWB7_9BACT</name>
<evidence type="ECO:0000256" key="7">
    <source>
        <dbReference type="SAM" id="Phobius"/>
    </source>
</evidence>
<evidence type="ECO:0000313" key="10">
    <source>
        <dbReference type="EMBL" id="TKC98838.1"/>
    </source>
</evidence>
<evidence type="ECO:0000256" key="3">
    <source>
        <dbReference type="ARBA" id="ARBA00022692"/>
    </source>
</evidence>
<dbReference type="InterPro" id="IPR050250">
    <property type="entry name" value="Macrolide_Exporter_MacB"/>
</dbReference>
<evidence type="ECO:0000256" key="6">
    <source>
        <dbReference type="ARBA" id="ARBA00038076"/>
    </source>
</evidence>
<evidence type="ECO:0000256" key="1">
    <source>
        <dbReference type="ARBA" id="ARBA00004651"/>
    </source>
</evidence>
<dbReference type="AlphaFoldDB" id="A0A4U1IWB7"/>
<proteinExistence type="inferred from homology"/>
<keyword evidence="5 7" id="KW-0472">Membrane</keyword>
<feature type="transmembrane region" description="Helical" evidence="7">
    <location>
        <begin position="360"/>
        <end position="384"/>
    </location>
</feature>
<evidence type="ECO:0000256" key="5">
    <source>
        <dbReference type="ARBA" id="ARBA00023136"/>
    </source>
</evidence>
<sequence>MLWATLVMSVREVRKNALRSFLTMLGIMIGVGAVIAMVTIGEGATQKVRSDVGALGENMLVVSPGAARRGPERTAGNPFQKEDVEAIEREVTGIKALSPTAQSSTTVVVGNQNWPTSVIGVDDGYFEVRGYKVELGRSFSEVEAASGTPVCIIGKTVRDNLFAGAMPMGQRIRVKQVSCLVVGVLASKGQAAMGGDQDDVVLMPLRAFQRRIAGNNNISSVYLQVENAQMTSSVQAQVEDLLRERRRIQPGGVDDFNVRNMQEIADTMSSVTASMTGLLGGIAAVSLLVGGIGIMNIMLVSVTERTREVGTRLAIGALASEVLLQFLVEAVVLALLGGILGILFGLSLSYAATQSLSLPFVISPGTVAGAFAFSAAVGVIFGYLPARKAARLNPIEALRHE</sequence>
<gene>
    <name evidence="10" type="ORF">E8A74_39980</name>
</gene>
<feature type="domain" description="ABC3 transporter permease C-terminal" evidence="8">
    <location>
        <begin position="282"/>
        <end position="394"/>
    </location>
</feature>
<feature type="transmembrane region" description="Helical" evidence="7">
    <location>
        <begin position="278"/>
        <end position="302"/>
    </location>
</feature>
<dbReference type="Proteomes" id="UP000309215">
    <property type="component" value="Unassembled WGS sequence"/>
</dbReference>
<feature type="transmembrane region" description="Helical" evidence="7">
    <location>
        <begin position="21"/>
        <end position="40"/>
    </location>
</feature>
<protein>
    <submittedName>
        <fullName evidence="10">FtsX-like permease family protein</fullName>
    </submittedName>
</protein>
<reference evidence="10 11" key="1">
    <citation type="submission" date="2019-04" db="EMBL/GenBank/DDBJ databases">
        <authorList>
            <person name="Li Y."/>
            <person name="Wang J."/>
        </authorList>
    </citation>
    <scope>NUCLEOTIDE SEQUENCE [LARGE SCALE GENOMIC DNA]</scope>
    <source>
        <strain evidence="10 11">DSM 14668</strain>
    </source>
</reference>
<dbReference type="InterPro" id="IPR025857">
    <property type="entry name" value="MacB_PCD"/>
</dbReference>
<dbReference type="InterPro" id="IPR003838">
    <property type="entry name" value="ABC3_permease_C"/>
</dbReference>
<comment type="subcellular location">
    <subcellularLocation>
        <location evidence="1">Cell membrane</location>
        <topology evidence="1">Multi-pass membrane protein</topology>
    </subcellularLocation>
</comment>
<keyword evidence="11" id="KW-1185">Reference proteome</keyword>
<dbReference type="PANTHER" id="PTHR30572:SF4">
    <property type="entry name" value="ABC TRANSPORTER PERMEASE YTRF"/>
    <property type="match status" value="1"/>
</dbReference>
<feature type="domain" description="MacB-like periplasmic core" evidence="9">
    <location>
        <begin position="20"/>
        <end position="240"/>
    </location>
</feature>
<dbReference type="GO" id="GO:0022857">
    <property type="term" value="F:transmembrane transporter activity"/>
    <property type="evidence" value="ECO:0007669"/>
    <property type="project" value="TreeGrafter"/>
</dbReference>
<dbReference type="Pfam" id="PF12704">
    <property type="entry name" value="MacB_PCD"/>
    <property type="match status" value="1"/>
</dbReference>
<comment type="caution">
    <text evidence="10">The sequence shown here is derived from an EMBL/GenBank/DDBJ whole genome shotgun (WGS) entry which is preliminary data.</text>
</comment>
<accession>A0A4U1IWB7</accession>
<evidence type="ECO:0000259" key="9">
    <source>
        <dbReference type="Pfam" id="PF12704"/>
    </source>
</evidence>
<keyword evidence="3 7" id="KW-0812">Transmembrane</keyword>
<dbReference type="EMBL" id="SSMQ01000063">
    <property type="protein sequence ID" value="TKC98838.1"/>
    <property type="molecule type" value="Genomic_DNA"/>
</dbReference>
<dbReference type="RefSeq" id="WP_136934380.1">
    <property type="nucleotide sequence ID" value="NZ_SSMQ01000063.1"/>
</dbReference>
<evidence type="ECO:0000256" key="2">
    <source>
        <dbReference type="ARBA" id="ARBA00022475"/>
    </source>
</evidence>
<evidence type="ECO:0000259" key="8">
    <source>
        <dbReference type="Pfam" id="PF02687"/>
    </source>
</evidence>
<keyword evidence="4 7" id="KW-1133">Transmembrane helix</keyword>
<evidence type="ECO:0000256" key="4">
    <source>
        <dbReference type="ARBA" id="ARBA00022989"/>
    </source>
</evidence>